<dbReference type="CDD" id="cd05327">
    <property type="entry name" value="retinol-DH_like_SDR_c_like"/>
    <property type="match status" value="1"/>
</dbReference>
<protein>
    <submittedName>
        <fullName evidence="3">Uncharacterized protein</fullName>
    </submittedName>
</protein>
<dbReference type="EMBL" id="CAUYUE010000006">
    <property type="protein sequence ID" value="CAK0781896.1"/>
    <property type="molecule type" value="Genomic_DNA"/>
</dbReference>
<sequence length="334" mass="36183">MTARYEAAHDNTDGPGDARPTAMQIIKDEGLIGKLEGKVFLITGANSGIGVETARAIHATGADVYMTSRNLENGQKVASEIMASNSGSKGKIDVLKLQLDSLQSVRECAADFLSRSKRLNVLINNAGVMACPESKTKDGFETQFGTNHVGHFLLFQLLKPTLLASSTPDYNSRVVILSSSAHKRSTAQLDDLDFSKRGYDPWTAYGQSKTANIWMATEIERRYGSQGLHATAVHPGGIMTALQRHMDPAVQQKMLGPMAKRMKSTEQGAATTVWAATARQWEGHGGKFLEDCSISKPFDPAVNDMLMGHAPHAYSPDSARELWDLSNKLAGTSD</sequence>
<name>A0AAV1I622_9CHLO</name>
<evidence type="ECO:0000256" key="1">
    <source>
        <dbReference type="ARBA" id="ARBA00006484"/>
    </source>
</evidence>
<dbReference type="PRINTS" id="PR00081">
    <property type="entry name" value="GDHRDH"/>
</dbReference>
<keyword evidence="2" id="KW-0560">Oxidoreductase</keyword>
<dbReference type="InterPro" id="IPR036291">
    <property type="entry name" value="NAD(P)-bd_dom_sf"/>
</dbReference>
<evidence type="ECO:0000313" key="4">
    <source>
        <dbReference type="Proteomes" id="UP001314263"/>
    </source>
</evidence>
<proteinExistence type="inferred from homology"/>
<dbReference type="PANTHER" id="PTHR24320">
    <property type="entry name" value="RETINOL DEHYDROGENASE"/>
    <property type="match status" value="1"/>
</dbReference>
<dbReference type="GO" id="GO:0016491">
    <property type="term" value="F:oxidoreductase activity"/>
    <property type="evidence" value="ECO:0007669"/>
    <property type="project" value="UniProtKB-KW"/>
</dbReference>
<gene>
    <name evidence="3" type="ORF">CVIRNUC_005500</name>
</gene>
<reference evidence="3 4" key="1">
    <citation type="submission" date="2023-10" db="EMBL/GenBank/DDBJ databases">
        <authorList>
            <person name="Maclean D."/>
            <person name="Macfadyen A."/>
        </authorList>
    </citation>
    <scope>NUCLEOTIDE SEQUENCE [LARGE SCALE GENOMIC DNA]</scope>
</reference>
<dbReference type="Gene3D" id="3.40.50.720">
    <property type="entry name" value="NAD(P)-binding Rossmann-like Domain"/>
    <property type="match status" value="1"/>
</dbReference>
<dbReference type="Pfam" id="PF00106">
    <property type="entry name" value="adh_short"/>
    <property type="match status" value="1"/>
</dbReference>
<evidence type="ECO:0000313" key="3">
    <source>
        <dbReference type="EMBL" id="CAK0781896.1"/>
    </source>
</evidence>
<dbReference type="Proteomes" id="UP001314263">
    <property type="component" value="Unassembled WGS sequence"/>
</dbReference>
<dbReference type="SUPFAM" id="SSF51735">
    <property type="entry name" value="NAD(P)-binding Rossmann-fold domains"/>
    <property type="match status" value="1"/>
</dbReference>
<evidence type="ECO:0000256" key="2">
    <source>
        <dbReference type="ARBA" id="ARBA00023002"/>
    </source>
</evidence>
<dbReference type="PANTHER" id="PTHR24320:SF272">
    <property type="entry name" value="NAD(P)-BINDING ROSSMANN-FOLD SUPERFAMILY PROTEIN"/>
    <property type="match status" value="1"/>
</dbReference>
<comment type="caution">
    <text evidence="3">The sequence shown here is derived from an EMBL/GenBank/DDBJ whole genome shotgun (WGS) entry which is preliminary data.</text>
</comment>
<dbReference type="AlphaFoldDB" id="A0AAV1I622"/>
<dbReference type="InterPro" id="IPR002347">
    <property type="entry name" value="SDR_fam"/>
</dbReference>
<keyword evidence="4" id="KW-1185">Reference proteome</keyword>
<accession>A0AAV1I622</accession>
<organism evidence="3 4">
    <name type="scientific">Coccomyxa viridis</name>
    <dbReference type="NCBI Taxonomy" id="1274662"/>
    <lineage>
        <taxon>Eukaryota</taxon>
        <taxon>Viridiplantae</taxon>
        <taxon>Chlorophyta</taxon>
        <taxon>core chlorophytes</taxon>
        <taxon>Trebouxiophyceae</taxon>
        <taxon>Trebouxiophyceae incertae sedis</taxon>
        <taxon>Coccomyxaceae</taxon>
        <taxon>Coccomyxa</taxon>
    </lineage>
</organism>
<comment type="similarity">
    <text evidence="1">Belongs to the short-chain dehydrogenases/reductases (SDR) family.</text>
</comment>